<reference evidence="2" key="1">
    <citation type="submission" date="2020-09" db="EMBL/GenBank/DDBJ databases">
        <title>Genome seq and assembly of Limnohabitants sp.</title>
        <authorList>
            <person name="Chhetri G."/>
        </authorList>
    </citation>
    <scope>NUCLEOTIDE SEQUENCE</scope>
    <source>
        <strain evidence="2">JUR4</strain>
    </source>
</reference>
<dbReference type="RefSeq" id="WP_191819420.1">
    <property type="nucleotide sequence ID" value="NZ_JACYFT010000002.1"/>
</dbReference>
<dbReference type="AlphaFoldDB" id="A0A927FK16"/>
<feature type="chain" id="PRO_5037496959" evidence="1">
    <location>
        <begin position="30"/>
        <end position="820"/>
    </location>
</feature>
<keyword evidence="1" id="KW-0732">Signal</keyword>
<evidence type="ECO:0000256" key="1">
    <source>
        <dbReference type="SAM" id="SignalP"/>
    </source>
</evidence>
<protein>
    <submittedName>
        <fullName evidence="2">Uncharacterized protein</fullName>
    </submittedName>
</protein>
<comment type="caution">
    <text evidence="2">The sequence shown here is derived from an EMBL/GenBank/DDBJ whole genome shotgun (WGS) entry which is preliminary data.</text>
</comment>
<keyword evidence="3" id="KW-1185">Reference proteome</keyword>
<feature type="signal peptide" evidence="1">
    <location>
        <begin position="1"/>
        <end position="29"/>
    </location>
</feature>
<sequence length="820" mass="89254">MKLSNFLSSLCCDLALACVLLLAGRLADAEGLIHHGPRLDIQIQRGSERLSIFKVNQLRQGDKVLVKPVQSSLAKGDWVLMLGRISPAGNEVQTKAFDLARLEGYAEQEITANEQVPVILLAPQLRNMFGLYTSFLESELLLKEVIQSDPQRFYDLQKVDQVNQAITALTQGLDQLVVNRNPEQATASAKAMAFKFGVNQVDPDCFKGNAVNTQCVAMSIVANKDFVLPASSDLGMLVGSKGAADLTKFLTDKLGVFSDASDFLTHKFRDQYDFATTFGRPLAGTQQTELFSLARFRNGHIKTAYVYVPAWFKATAPDLSADLSRPACLMDEQLRVQVAGRLPVVNYWHGWSMEVTAPNASTPLMTLTDVSFQPEPGVFRFKVPQTLPEQAADHTDVRVQLRGQFGFDAVVLPAFTMALQVRGDVSTSLKGARSLVAGERGDLFLDLAQASACVEGMSLSMDGRVMASALPEVANKLTVDLGRAAPGSATLEVRLKGAPAQRIALRVLPPRARVTSVEHAELDEQMLVTGQQLDRISSLQWDGGQCLPGDLRTGPEGLEQLSMSCNVDVRSNAALPNAVVLHHRDGEPEPIRMRLQKSPAAPRVAIAPMPNALLVRPSAKALQWGLKPQDEFFSDDSGLSLLLQTVDGYAPTKGAYTLQLRFVDDPVTAKKPISAPLMADALHKELRTRQPLRFKGAELPSVINPLEFRVQHDASGLSSRWMPLGRSVLMLPEFTALSCAPQAERIWLHGNQLDLIDAVRFADPAAAQALEPAVLEPCSGGLCLSLPAPARQHKLLASLGWVSRRIFQVDTSALGDCKLP</sequence>
<proteinExistence type="predicted"/>
<accession>A0A927FK16</accession>
<gene>
    <name evidence="2" type="ORF">IC609_10370</name>
</gene>
<organism evidence="2 3">
    <name type="scientific">Limnohabitans radicicola</name>
    <dbReference type="NCBI Taxonomy" id="2771427"/>
    <lineage>
        <taxon>Bacteria</taxon>
        <taxon>Pseudomonadati</taxon>
        <taxon>Pseudomonadota</taxon>
        <taxon>Betaproteobacteria</taxon>
        <taxon>Burkholderiales</taxon>
        <taxon>Comamonadaceae</taxon>
        <taxon>Limnohabitans</taxon>
    </lineage>
</organism>
<dbReference type="EMBL" id="JACYFT010000002">
    <property type="protein sequence ID" value="MBD8050950.1"/>
    <property type="molecule type" value="Genomic_DNA"/>
</dbReference>
<dbReference type="Proteomes" id="UP000647424">
    <property type="component" value="Unassembled WGS sequence"/>
</dbReference>
<evidence type="ECO:0000313" key="3">
    <source>
        <dbReference type="Proteomes" id="UP000647424"/>
    </source>
</evidence>
<evidence type="ECO:0000313" key="2">
    <source>
        <dbReference type="EMBL" id="MBD8050950.1"/>
    </source>
</evidence>
<name>A0A927FK16_9BURK</name>